<name>A0A915IPJ9_ROMCU</name>
<dbReference type="Proteomes" id="UP000887565">
    <property type="component" value="Unplaced"/>
</dbReference>
<protein>
    <submittedName>
        <fullName evidence="2">Uncharacterized protein</fullName>
    </submittedName>
</protein>
<reference evidence="2" key="1">
    <citation type="submission" date="2022-11" db="UniProtKB">
        <authorList>
            <consortium name="WormBaseParasite"/>
        </authorList>
    </citation>
    <scope>IDENTIFICATION</scope>
</reference>
<proteinExistence type="predicted"/>
<sequence length="72" mass="8130">MNKESDGGDVAQIADINRIQFPSVIIPKRMPVPMEAYFHGRRVANTKTNDLGRICNGFYNLQRGRKVMANHA</sequence>
<evidence type="ECO:0000313" key="1">
    <source>
        <dbReference type="Proteomes" id="UP000887565"/>
    </source>
</evidence>
<evidence type="ECO:0000313" key="2">
    <source>
        <dbReference type="WBParaSite" id="nRc.2.0.1.t15800-RA"/>
    </source>
</evidence>
<accession>A0A915IPJ9</accession>
<dbReference type="AlphaFoldDB" id="A0A915IPJ9"/>
<organism evidence="1 2">
    <name type="scientific">Romanomermis culicivorax</name>
    <name type="common">Nematode worm</name>
    <dbReference type="NCBI Taxonomy" id="13658"/>
    <lineage>
        <taxon>Eukaryota</taxon>
        <taxon>Metazoa</taxon>
        <taxon>Ecdysozoa</taxon>
        <taxon>Nematoda</taxon>
        <taxon>Enoplea</taxon>
        <taxon>Dorylaimia</taxon>
        <taxon>Mermithida</taxon>
        <taxon>Mermithoidea</taxon>
        <taxon>Mermithidae</taxon>
        <taxon>Romanomermis</taxon>
    </lineage>
</organism>
<dbReference type="WBParaSite" id="nRc.2.0.1.t15800-RA">
    <property type="protein sequence ID" value="nRc.2.0.1.t15800-RA"/>
    <property type="gene ID" value="nRc.2.0.1.g15800"/>
</dbReference>
<keyword evidence="1" id="KW-1185">Reference proteome</keyword>